<comment type="caution">
    <text evidence="1">The sequence shown here is derived from an EMBL/GenBank/DDBJ whole genome shotgun (WGS) entry which is preliminary data.</text>
</comment>
<evidence type="ECO:0000313" key="2">
    <source>
        <dbReference type="Proteomes" id="UP001141259"/>
    </source>
</evidence>
<gene>
    <name evidence="1" type="ORF">NZH93_09750</name>
</gene>
<dbReference type="PROSITE" id="PS51318">
    <property type="entry name" value="TAT"/>
    <property type="match status" value="1"/>
</dbReference>
<dbReference type="Proteomes" id="UP001141259">
    <property type="component" value="Unassembled WGS sequence"/>
</dbReference>
<protein>
    <submittedName>
        <fullName evidence="1">Uncharacterized protein</fullName>
    </submittedName>
</protein>
<evidence type="ECO:0000313" key="1">
    <source>
        <dbReference type="EMBL" id="MCS7477137.1"/>
    </source>
</evidence>
<name>A0A9X3AED0_9PSEU</name>
<dbReference type="RefSeq" id="WP_259622648.1">
    <property type="nucleotide sequence ID" value="NZ_JANYMP010000003.1"/>
</dbReference>
<organism evidence="1 2">
    <name type="scientific">Umezawaea endophytica</name>
    <dbReference type="NCBI Taxonomy" id="1654476"/>
    <lineage>
        <taxon>Bacteria</taxon>
        <taxon>Bacillati</taxon>
        <taxon>Actinomycetota</taxon>
        <taxon>Actinomycetes</taxon>
        <taxon>Pseudonocardiales</taxon>
        <taxon>Pseudonocardiaceae</taxon>
        <taxon>Umezawaea</taxon>
    </lineage>
</organism>
<sequence>MVEIDRRTVLLGGAAAVVLAASTLVVPGRASATTPIGPETPVEPVAFDSPTWGALPLLDRQVFTMMSQVFAAFRAHGHAIWGDYRLDRTQVVFPHWPGGEGVPGYAYVVNARRPASLGDAQPVDLPGALRLGAVHRITRGAGMDAALSPNGTVGTADIAGVPTLIIGFGTSDVIRGLLDFGTWFAARVLVHEAFHAHGATWAEYPLPDGQGQPFPADYPRDAENAALALLEDAVLGLPLDQPAPAAAEKLRTYLAIRAVREDRLPEIAWREGPYQSREGTARFVEDRYVRLSGHRLADRSADLSTGPELLGWIGRRRGYPVGAACGELLEAVVGPRWRTWMPLGKTPGDVAAAVLGLPTGGRRDRLVAEAKETHDYPRLLDLVRRADLPHA</sequence>
<reference evidence="1" key="1">
    <citation type="submission" date="2022-08" db="EMBL/GenBank/DDBJ databases">
        <authorList>
            <person name="Tistechok S."/>
            <person name="Samborskyy M."/>
            <person name="Roman I."/>
        </authorList>
    </citation>
    <scope>NUCLEOTIDE SEQUENCE</scope>
    <source>
        <strain evidence="1">DSM 103496</strain>
    </source>
</reference>
<dbReference type="AlphaFoldDB" id="A0A9X3AED0"/>
<keyword evidence="2" id="KW-1185">Reference proteome</keyword>
<accession>A0A9X3AED0</accession>
<dbReference type="InterPro" id="IPR006311">
    <property type="entry name" value="TAT_signal"/>
</dbReference>
<proteinExistence type="predicted"/>
<dbReference type="EMBL" id="JANYMP010000003">
    <property type="protein sequence ID" value="MCS7477137.1"/>
    <property type="molecule type" value="Genomic_DNA"/>
</dbReference>